<dbReference type="AlphaFoldDB" id="A0A3N3ZM74"/>
<dbReference type="SUPFAM" id="SSF46565">
    <property type="entry name" value="Chaperone J-domain"/>
    <property type="match status" value="1"/>
</dbReference>
<keyword evidence="5" id="KW-1185">Reference proteome</keyword>
<reference evidence="4 5" key="1">
    <citation type="submission" date="2018-10" db="EMBL/GenBank/DDBJ databases">
        <title>Kocuria sp. M5W7-7, whole genome shotgun sequence.</title>
        <authorList>
            <person name="Tuo L."/>
        </authorList>
    </citation>
    <scope>NUCLEOTIDE SEQUENCE [LARGE SCALE GENOMIC DNA]</scope>
    <source>
        <strain evidence="4 5">M5W7-7</strain>
    </source>
</reference>
<feature type="compositionally biased region" description="Basic residues" evidence="1">
    <location>
        <begin position="117"/>
        <end position="126"/>
    </location>
</feature>
<sequence>MTAQDHYQVLGVARTASQDEIKRAYRRAMRRNHTDVGGSAEETVKINLARDTLANPLKRKEYDAALACGEKPEPGQATKPSSQEPKSASPAADPPPASRPSWGRRTSWDGSTPPKGQQRRMRRPVGHHSPQPGTTEPGGSHWRDAPGSVAPDINDVTWPATEGPIRVSKGRPKWLQMSRRTTWTVAAIMAWTVWALLPLLLSALAALVTPPDVSGLSGGISFLVLMCIPLGGILVTRGGCLGNGFHFLGALLGLAIVAGALLGDSSLSNVVVAIWVGIGLVLYLAAGRLWAKPGPRLPRDEAIHESDLLNHSHWGQMPLSPLVGDPGLDAACRYVSHLIQQLRTRIPGVRYVLRLGTGEHDGDTRIVPFAVIAHRRIALVYATVATNGTVSWDRRCVVEQAPSGSRDVILEDITAVPGLIRRFFPEARVRTWVVVVPYPGARPSVPAQRGPHAISLVDGAGFLESCGAWLAKGETAVVRQDLVSRLAQLSRPLSWT</sequence>
<keyword evidence="2" id="KW-0812">Transmembrane</keyword>
<dbReference type="Proteomes" id="UP000270616">
    <property type="component" value="Unassembled WGS sequence"/>
</dbReference>
<feature type="domain" description="J" evidence="3">
    <location>
        <begin position="5"/>
        <end position="66"/>
    </location>
</feature>
<dbReference type="PRINTS" id="PR00625">
    <property type="entry name" value="JDOMAIN"/>
</dbReference>
<proteinExistence type="predicted"/>
<dbReference type="Gene3D" id="1.10.287.110">
    <property type="entry name" value="DnaJ domain"/>
    <property type="match status" value="1"/>
</dbReference>
<dbReference type="PANTHER" id="PTHR44240:SF10">
    <property type="entry name" value="J DOMAIN-CONTAINING PROTEIN"/>
    <property type="match status" value="1"/>
</dbReference>
<keyword evidence="2" id="KW-0472">Membrane</keyword>
<dbReference type="InterPro" id="IPR036869">
    <property type="entry name" value="J_dom_sf"/>
</dbReference>
<gene>
    <name evidence="4" type="ORF">EDL96_12360</name>
</gene>
<organism evidence="4 5">
    <name type="scientific">Kocuria soli</name>
    <dbReference type="NCBI Taxonomy" id="2485125"/>
    <lineage>
        <taxon>Bacteria</taxon>
        <taxon>Bacillati</taxon>
        <taxon>Actinomycetota</taxon>
        <taxon>Actinomycetes</taxon>
        <taxon>Micrococcales</taxon>
        <taxon>Micrococcaceae</taxon>
        <taxon>Kocuria</taxon>
    </lineage>
</organism>
<evidence type="ECO:0000259" key="3">
    <source>
        <dbReference type="PROSITE" id="PS50076"/>
    </source>
</evidence>
<dbReference type="Pfam" id="PF00226">
    <property type="entry name" value="DnaJ"/>
    <property type="match status" value="1"/>
</dbReference>
<evidence type="ECO:0000256" key="1">
    <source>
        <dbReference type="SAM" id="MobiDB-lite"/>
    </source>
</evidence>
<dbReference type="EMBL" id="RKMF01000018">
    <property type="protein sequence ID" value="ROZ61750.1"/>
    <property type="molecule type" value="Genomic_DNA"/>
</dbReference>
<comment type="caution">
    <text evidence="4">The sequence shown here is derived from an EMBL/GenBank/DDBJ whole genome shotgun (WGS) entry which is preliminary data.</text>
</comment>
<evidence type="ECO:0000256" key="2">
    <source>
        <dbReference type="SAM" id="Phobius"/>
    </source>
</evidence>
<dbReference type="InterPro" id="IPR001623">
    <property type="entry name" value="DnaJ_domain"/>
</dbReference>
<dbReference type="PANTHER" id="PTHR44240">
    <property type="entry name" value="DNAJ DOMAIN (PROKARYOTIC HEAT SHOCK PROTEIN)-RELATED"/>
    <property type="match status" value="1"/>
</dbReference>
<protein>
    <submittedName>
        <fullName evidence="4">J domain-containing protein</fullName>
    </submittedName>
</protein>
<feature type="transmembrane region" description="Helical" evidence="2">
    <location>
        <begin position="213"/>
        <end position="235"/>
    </location>
</feature>
<feature type="transmembrane region" description="Helical" evidence="2">
    <location>
        <begin position="247"/>
        <end position="263"/>
    </location>
</feature>
<dbReference type="OrthoDB" id="5242140at2"/>
<feature type="transmembrane region" description="Helical" evidence="2">
    <location>
        <begin position="183"/>
        <end position="207"/>
    </location>
</feature>
<accession>A0A3N3ZM74</accession>
<dbReference type="PROSITE" id="PS50076">
    <property type="entry name" value="DNAJ_2"/>
    <property type="match status" value="1"/>
</dbReference>
<feature type="region of interest" description="Disordered" evidence="1">
    <location>
        <begin position="70"/>
        <end position="163"/>
    </location>
</feature>
<dbReference type="CDD" id="cd06257">
    <property type="entry name" value="DnaJ"/>
    <property type="match status" value="1"/>
</dbReference>
<name>A0A3N3ZM74_9MICC</name>
<keyword evidence="2" id="KW-1133">Transmembrane helix</keyword>
<dbReference type="RefSeq" id="WP_123826540.1">
    <property type="nucleotide sequence ID" value="NZ_RKMF01000018.1"/>
</dbReference>
<evidence type="ECO:0000313" key="5">
    <source>
        <dbReference type="Proteomes" id="UP000270616"/>
    </source>
</evidence>
<feature type="transmembrane region" description="Helical" evidence="2">
    <location>
        <begin position="269"/>
        <end position="291"/>
    </location>
</feature>
<dbReference type="SMART" id="SM00271">
    <property type="entry name" value="DnaJ"/>
    <property type="match status" value="1"/>
</dbReference>
<dbReference type="InterPro" id="IPR052276">
    <property type="entry name" value="Diphthamide-biosynth_chaperone"/>
</dbReference>
<evidence type="ECO:0000313" key="4">
    <source>
        <dbReference type="EMBL" id="ROZ61750.1"/>
    </source>
</evidence>